<evidence type="ECO:0000313" key="1">
    <source>
        <dbReference type="EMBL" id="TGG36347.1"/>
    </source>
</evidence>
<accession>A0A4Z0V2G1</accession>
<dbReference type="Proteomes" id="UP000297635">
    <property type="component" value="Unassembled WGS sequence"/>
</dbReference>
<gene>
    <name evidence="1" type="ORF">EZ315_10785</name>
</gene>
<sequence>MTENDLRELLDSEASRINAPSFIWEDPVQFPRRFDDPRDIEISAMLTSAIAWGNRRMICRDCDRMLSLMENKPYSYMMDEGYEDLDDESNIHRTFFNRHFKYFLRGLRRVYVSSGSLQEFARKEGVASAELPSWTLVESLNRELAIANGENADTAVASRCLPQNLSTTALKRVNMALRWLVRDDGIVDMGIWDVIKPSQLFIPLDVHVGDVSRELGLLSRKSDDKRAVLELTGHLRRFNPSDPVIYDYALFGIGMRL</sequence>
<dbReference type="GeneID" id="82150273"/>
<name>A0A4Z0V2G1_9BACT</name>
<dbReference type="AlphaFoldDB" id="A0A4Z0V2G1"/>
<comment type="caution">
    <text evidence="1">The sequence shown here is derived from an EMBL/GenBank/DDBJ whole genome shotgun (WGS) entry which is preliminary data.</text>
</comment>
<dbReference type="NCBIfam" id="TIGR02757">
    <property type="entry name" value="TIGR02757 family protein"/>
    <property type="match status" value="1"/>
</dbReference>
<organism evidence="1 2">
    <name type="scientific">Duncaniella freteri</name>
    <dbReference type="NCBI Taxonomy" id="2530391"/>
    <lineage>
        <taxon>Bacteria</taxon>
        <taxon>Pseudomonadati</taxon>
        <taxon>Bacteroidota</taxon>
        <taxon>Bacteroidia</taxon>
        <taxon>Bacteroidales</taxon>
        <taxon>Muribaculaceae</taxon>
        <taxon>Duncaniella</taxon>
    </lineage>
</organism>
<proteinExistence type="predicted"/>
<protein>
    <submittedName>
        <fullName evidence="1">TIGR02757 family protein</fullName>
    </submittedName>
</protein>
<dbReference type="Pfam" id="PF09674">
    <property type="entry name" value="DUF2400"/>
    <property type="match status" value="1"/>
</dbReference>
<dbReference type="RefSeq" id="WP_135472086.1">
    <property type="nucleotide sequence ID" value="NZ_CASJDB010000018.1"/>
</dbReference>
<evidence type="ECO:0000313" key="2">
    <source>
        <dbReference type="Proteomes" id="UP000297635"/>
    </source>
</evidence>
<keyword evidence="2" id="KW-1185">Reference proteome</keyword>
<dbReference type="InterPro" id="IPR014127">
    <property type="entry name" value="CHP02757"/>
</dbReference>
<reference evidence="1 2" key="1">
    <citation type="submission" date="2019-02" db="EMBL/GenBank/DDBJ databases">
        <title>Isolation and identification of novel species under the genus Muribaculum.</title>
        <authorList>
            <person name="Miyake S."/>
            <person name="Ding Y."/>
            <person name="Low A."/>
            <person name="Soh M."/>
            <person name="Seedorf H."/>
        </authorList>
    </citation>
    <scope>NUCLEOTIDE SEQUENCE [LARGE SCALE GENOMIC DNA]</scope>
    <source>
        <strain evidence="1 2">TLL-A3</strain>
    </source>
</reference>
<dbReference type="EMBL" id="SJSA01000002">
    <property type="protein sequence ID" value="TGG36347.1"/>
    <property type="molecule type" value="Genomic_DNA"/>
</dbReference>